<name>A0ABS8X8G2_9GAMM</name>
<feature type="chain" id="PRO_5045286475" evidence="1">
    <location>
        <begin position="21"/>
        <end position="170"/>
    </location>
</feature>
<evidence type="ECO:0000313" key="3">
    <source>
        <dbReference type="Proteomes" id="UP001320170"/>
    </source>
</evidence>
<proteinExistence type="predicted"/>
<organism evidence="2 3">
    <name type="scientific">Legionella resiliens</name>
    <dbReference type="NCBI Taxonomy" id="2905958"/>
    <lineage>
        <taxon>Bacteria</taxon>
        <taxon>Pseudomonadati</taxon>
        <taxon>Pseudomonadota</taxon>
        <taxon>Gammaproteobacteria</taxon>
        <taxon>Legionellales</taxon>
        <taxon>Legionellaceae</taxon>
        <taxon>Legionella</taxon>
    </lineage>
</organism>
<dbReference type="EMBL" id="JAJTND010000005">
    <property type="protein sequence ID" value="MCE3533323.1"/>
    <property type="molecule type" value="Genomic_DNA"/>
</dbReference>
<accession>A0ABS8X8G2</accession>
<sequence length="170" mass="18932">MKKKMIPMLASILLMNLAYGSNEATISSNDAANNSSGHQASKADVHTHITDFELISEGSSPDCEKFFGQVLKEKSFTWKKGEQTLLPGGHSVSHKERIMKNYADHDQALIRHKVQFNGQETADVIVGFTKNKTNKDEAASGLMMVVNWVDAQGKPEDRTCLFSFKEKIEK</sequence>
<evidence type="ECO:0000256" key="1">
    <source>
        <dbReference type="SAM" id="SignalP"/>
    </source>
</evidence>
<dbReference type="RefSeq" id="WP_232891144.1">
    <property type="nucleotide sequence ID" value="NZ_JAJSPM010000009.1"/>
</dbReference>
<keyword evidence="1" id="KW-0732">Signal</keyword>
<reference evidence="2 3" key="1">
    <citation type="journal article" date="2024" name="Pathogens">
        <title>Characterization of a Novel Species of Legionella Isolated from a Healthcare Facility: Legionella resiliens sp. nov.</title>
        <authorList>
            <person name="Cristino S."/>
            <person name="Pascale M.R."/>
            <person name="Marino F."/>
            <person name="Derelitto C."/>
            <person name="Salaris S."/>
            <person name="Orsini M."/>
            <person name="Squarzoni S."/>
            <person name="Grottola A."/>
            <person name="Girolamini L."/>
        </authorList>
    </citation>
    <scope>NUCLEOTIDE SEQUENCE [LARGE SCALE GENOMIC DNA]</scope>
    <source>
        <strain evidence="2 3">8cVS16</strain>
    </source>
</reference>
<dbReference type="Proteomes" id="UP001320170">
    <property type="component" value="Unassembled WGS sequence"/>
</dbReference>
<evidence type="ECO:0000313" key="2">
    <source>
        <dbReference type="EMBL" id="MCE3533323.1"/>
    </source>
</evidence>
<protein>
    <submittedName>
        <fullName evidence="2">Uncharacterized protein</fullName>
    </submittedName>
</protein>
<gene>
    <name evidence="2" type="ORF">LXO92_13165</name>
</gene>
<feature type="signal peptide" evidence="1">
    <location>
        <begin position="1"/>
        <end position="20"/>
    </location>
</feature>
<keyword evidence="3" id="KW-1185">Reference proteome</keyword>
<comment type="caution">
    <text evidence="2">The sequence shown here is derived from an EMBL/GenBank/DDBJ whole genome shotgun (WGS) entry which is preliminary data.</text>
</comment>